<keyword evidence="4" id="KW-1185">Reference proteome</keyword>
<dbReference type="InterPro" id="IPR024983">
    <property type="entry name" value="CHAT_dom"/>
</dbReference>
<dbReference type="Proteomes" id="UP000775872">
    <property type="component" value="Unassembled WGS sequence"/>
</dbReference>
<evidence type="ECO:0000256" key="1">
    <source>
        <dbReference type="SAM" id="MobiDB-lite"/>
    </source>
</evidence>
<name>A0A9P0EJR4_9HYPO</name>
<dbReference type="OrthoDB" id="9991317at2759"/>
<reference evidence="3" key="1">
    <citation type="submission" date="2021-10" db="EMBL/GenBank/DDBJ databases">
        <authorList>
            <person name="Piombo E."/>
        </authorList>
    </citation>
    <scope>NUCLEOTIDE SEQUENCE</scope>
</reference>
<dbReference type="InterPro" id="IPR011990">
    <property type="entry name" value="TPR-like_helical_dom_sf"/>
</dbReference>
<evidence type="ECO:0000259" key="2">
    <source>
        <dbReference type="Pfam" id="PF12770"/>
    </source>
</evidence>
<organism evidence="3 4">
    <name type="scientific">Clonostachys solani</name>
    <dbReference type="NCBI Taxonomy" id="160281"/>
    <lineage>
        <taxon>Eukaryota</taxon>
        <taxon>Fungi</taxon>
        <taxon>Dikarya</taxon>
        <taxon>Ascomycota</taxon>
        <taxon>Pezizomycotina</taxon>
        <taxon>Sordariomycetes</taxon>
        <taxon>Hypocreomycetidae</taxon>
        <taxon>Hypocreales</taxon>
        <taxon>Bionectriaceae</taxon>
        <taxon>Clonostachys</taxon>
    </lineage>
</organism>
<proteinExistence type="predicted"/>
<dbReference type="Gene3D" id="1.25.40.10">
    <property type="entry name" value="Tetratricopeptide repeat domain"/>
    <property type="match status" value="1"/>
</dbReference>
<evidence type="ECO:0000313" key="3">
    <source>
        <dbReference type="EMBL" id="CAH0051084.1"/>
    </source>
</evidence>
<dbReference type="EMBL" id="CABFOC020000039">
    <property type="protein sequence ID" value="CAH0051084.1"/>
    <property type="molecule type" value="Genomic_DNA"/>
</dbReference>
<feature type="region of interest" description="Disordered" evidence="1">
    <location>
        <begin position="1070"/>
        <end position="1100"/>
    </location>
</feature>
<protein>
    <recommendedName>
        <fullName evidence="2">CHAT domain-containing protein</fullName>
    </recommendedName>
</protein>
<dbReference type="Pfam" id="PF12770">
    <property type="entry name" value="CHAT"/>
    <property type="match status" value="1"/>
</dbReference>
<feature type="domain" description="CHAT" evidence="2">
    <location>
        <begin position="783"/>
        <end position="1120"/>
    </location>
</feature>
<gene>
    <name evidence="3" type="ORF">CSOL1703_00015981</name>
</gene>
<comment type="caution">
    <text evidence="3">The sequence shown here is derived from an EMBL/GenBank/DDBJ whole genome shotgun (WGS) entry which is preliminary data.</text>
</comment>
<accession>A0A9P0EJR4</accession>
<evidence type="ECO:0000313" key="4">
    <source>
        <dbReference type="Proteomes" id="UP000775872"/>
    </source>
</evidence>
<dbReference type="AlphaFoldDB" id="A0A9P0EJR4"/>
<sequence length="1121" mass="125681">MIGLGILQADNKLWPIEDLAEWAEENTPRYYLGIPTPNGSLSTISRYQYLELLPQAIENTPESDAAGRLEFLATLCRAYPEEDGESIMTKEASSLIAYVEQAIAWTGESHQLYPELLVMLTTLLACRFGYSSVTAANVKASATAANVEKARQLKLKALPDIEEALGCREKALALTSKDDAKWIPRLNGITDLLLIKAQTTQVGEDLQAVEGNARKVADMVPEGHPQKTTVLWKLGDVLDHLSEMDTSSESYFEESMQFRLRALSLVKYNGARKPAWEGHVQYRLITRYQSTGRIAYLDEAISFAQGCIADDSSEAGPLYEIGELFMTRYLRTGAMSDLDESIRRMELAVQRGEDLDATLTEWVNSLAAGYGYRYSITRVESDIKRSIHLLRDMQKRISWRQSARYEFDECWQNQVECAIHLATQLESRFQVSKSMRDLDEAIELDKNVIHQVGLRQFGSMHNKQRVFTQYAIRLLKRYRIQKSAADLANAGIICYQAVNEEPDGVNLSFALCTLGDVIYQQHIDGTSPDALSTASLTYKDGFSQENASPQHRIQCGMGLLKTLCLMKRWEDGYEASNKTLTLVQQMMARSLENAEKQYLLGQCVGFASDAASVALNAGKGPEIALQFLEQGRGLLASSIEDSRIDVTSLQTSYPDLAEKFISIRERLQESATPRIDPKTRHDFKNHEEARSVQRHKLGEDLDRLVDEIRTRPGFETFLAAPTVPEMQAAAVDGAIVVLNVSNYRSDAIVVQKDRVHAVALPMLSKEEVVERARGGTTALASTETLEWLWETIASPILDCLGFTHALGQDESQWPRIWWVATGIMSSFPIHAAGWHAASPDLGHTVLDRVVSSYSSSIKAIIYSQRRPAFDYEKLRDQSQALLVAVPQAPGCSSLPSAAKEHLVLQKLFNTISWKVHAAENTKNGVMSRLRSSQVFHFAGHGTVDPLNPSRSFLFLEDWKKDPFTVAELLELNLQQGMPFLAYLSACRTGQIRDEESLDESVHLISAFQLAGFRHVIGTLWEVNDDICVDMANYAYQAMWNGRFTDRSVCLGLHTAMRKLRDEWRSRLASSGQRRGIRAKSKFVHSAGSQMNRSQSSKEGRDMVSCDEEEKLFWVPFVHFGV</sequence>